<reference evidence="1 2" key="1">
    <citation type="submission" date="2020-02" db="EMBL/GenBank/DDBJ databases">
        <title>Genome assembly of a novel Clostridium senegalense strain.</title>
        <authorList>
            <person name="Gupta T.B."/>
            <person name="Jauregui R."/>
            <person name="Maclean P."/>
            <person name="Nawarathana A."/>
            <person name="Brightwell G."/>
        </authorList>
    </citation>
    <scope>NUCLEOTIDE SEQUENCE [LARGE SCALE GENOMIC DNA]</scope>
    <source>
        <strain evidence="1 2">AGRFS4</strain>
    </source>
</reference>
<sequence>MSCPCNDFKNSCNKCHPDYYKPPKYPDYYRPPNCCNHCKKDEYDNCYSN</sequence>
<dbReference type="RefSeq" id="WP_157450838.1">
    <property type="nucleotide sequence ID" value="NZ_JAAGPU010000018.1"/>
</dbReference>
<comment type="caution">
    <text evidence="1">The sequence shown here is derived from an EMBL/GenBank/DDBJ whole genome shotgun (WGS) entry which is preliminary data.</text>
</comment>
<gene>
    <name evidence="1" type="ORF">G3M99_10475</name>
</gene>
<name>A0A6M0H3E2_9CLOT</name>
<evidence type="ECO:0000313" key="2">
    <source>
        <dbReference type="Proteomes" id="UP000481872"/>
    </source>
</evidence>
<dbReference type="EMBL" id="JAAGPU010000018">
    <property type="protein sequence ID" value="NEU05270.1"/>
    <property type="molecule type" value="Genomic_DNA"/>
</dbReference>
<keyword evidence="2" id="KW-1185">Reference proteome</keyword>
<evidence type="ECO:0000313" key="1">
    <source>
        <dbReference type="EMBL" id="NEU05270.1"/>
    </source>
</evidence>
<proteinExistence type="predicted"/>
<protein>
    <submittedName>
        <fullName evidence="1">Uncharacterized protein</fullName>
    </submittedName>
</protein>
<dbReference type="Proteomes" id="UP000481872">
    <property type="component" value="Unassembled WGS sequence"/>
</dbReference>
<organism evidence="1 2">
    <name type="scientific">Clostridium senegalense</name>
    <dbReference type="NCBI Taxonomy" id="1465809"/>
    <lineage>
        <taxon>Bacteria</taxon>
        <taxon>Bacillati</taxon>
        <taxon>Bacillota</taxon>
        <taxon>Clostridia</taxon>
        <taxon>Eubacteriales</taxon>
        <taxon>Clostridiaceae</taxon>
        <taxon>Clostridium</taxon>
    </lineage>
</organism>
<dbReference type="AlphaFoldDB" id="A0A6M0H3E2"/>
<accession>A0A6M0H3E2</accession>